<protein>
    <submittedName>
        <fullName evidence="1">Uncharacterized protein</fullName>
    </submittedName>
</protein>
<sequence>MKSSSSAPLSFSSSQQMAVSSYLPDECWESIFRFIIIDDNDDDCNNNSHYLSFLSLVSKRFLSITNRLLFSLTLHDESTYCHLFKRFTNLNSLDLTGNYIDLDNLLIEISRFPLKQLTSLNLSGQPTIPTIGLRAFSQKITTLTSLACPLIEFLNPSDLFLIAECFPLLQELDLSYPLNCKSCSSYVDGVEALSLALTRLRKVNLSGLFPINNQSLFYLFNNCKQLEEVKLFKSCHKITRVGLASALRERPTLRSLSFSGMEDDKLFSTSQFIDSLVSLKSLTCLFLHNLNISDELLYSIAREGLPLTKFVLLRCTGHSNDGIIDLLSKCQRIQHLDLRYTDFLKDQHVLELSSFLVDLVSINLSCCHELTKSALFILVRHCPSLSKIKMENIGDKIVRNSLRKFGVYPQLKSLYLGYNSWLSDEIITMFASIFPNLQLLNLKDCNSISEGICEVLRKCCKIRHLNLAYCSRVKLHGMNFVVPNLEVLNLSWINVDNETLYLISKNCCGLLKLSLKLCNGVKMKGVKHVVENCKQLRKIKGVKHVVENCKQLRKIMSDERLILLNKLIE</sequence>
<evidence type="ECO:0000313" key="1">
    <source>
        <dbReference type="EMBL" id="CAJ2665921.1"/>
    </source>
</evidence>
<organism evidence="1 2">
    <name type="scientific">Trifolium pratense</name>
    <name type="common">Red clover</name>
    <dbReference type="NCBI Taxonomy" id="57577"/>
    <lineage>
        <taxon>Eukaryota</taxon>
        <taxon>Viridiplantae</taxon>
        <taxon>Streptophyta</taxon>
        <taxon>Embryophyta</taxon>
        <taxon>Tracheophyta</taxon>
        <taxon>Spermatophyta</taxon>
        <taxon>Magnoliopsida</taxon>
        <taxon>eudicotyledons</taxon>
        <taxon>Gunneridae</taxon>
        <taxon>Pentapetalae</taxon>
        <taxon>rosids</taxon>
        <taxon>fabids</taxon>
        <taxon>Fabales</taxon>
        <taxon>Fabaceae</taxon>
        <taxon>Papilionoideae</taxon>
        <taxon>50 kb inversion clade</taxon>
        <taxon>NPAAA clade</taxon>
        <taxon>Hologalegina</taxon>
        <taxon>IRL clade</taxon>
        <taxon>Trifolieae</taxon>
        <taxon>Trifolium</taxon>
    </lineage>
</organism>
<evidence type="ECO:0000313" key="2">
    <source>
        <dbReference type="Proteomes" id="UP001177021"/>
    </source>
</evidence>
<name>A0ACB0L9E7_TRIPR</name>
<reference evidence="1" key="1">
    <citation type="submission" date="2023-10" db="EMBL/GenBank/DDBJ databases">
        <authorList>
            <person name="Rodriguez Cubillos JULIANA M."/>
            <person name="De Vega J."/>
        </authorList>
    </citation>
    <scope>NUCLEOTIDE SEQUENCE</scope>
</reference>
<proteinExistence type="predicted"/>
<comment type="caution">
    <text evidence="1">The sequence shown here is derived from an EMBL/GenBank/DDBJ whole genome shotgun (WGS) entry which is preliminary data.</text>
</comment>
<dbReference type="EMBL" id="CASHSV030000513">
    <property type="protein sequence ID" value="CAJ2665921.1"/>
    <property type="molecule type" value="Genomic_DNA"/>
</dbReference>
<accession>A0ACB0L9E7</accession>
<keyword evidence="2" id="KW-1185">Reference proteome</keyword>
<dbReference type="Proteomes" id="UP001177021">
    <property type="component" value="Unassembled WGS sequence"/>
</dbReference>
<gene>
    <name evidence="1" type="ORF">MILVUS5_LOCUS30801</name>
</gene>